<dbReference type="CDD" id="cd16833">
    <property type="entry name" value="YfiH"/>
    <property type="match status" value="1"/>
</dbReference>
<gene>
    <name evidence="11" type="primary">yfiH</name>
    <name evidence="11" type="ORF">ACFP73_16330</name>
</gene>
<evidence type="ECO:0000256" key="10">
    <source>
        <dbReference type="RuleBase" id="RU361274"/>
    </source>
</evidence>
<dbReference type="SUPFAM" id="SSF64438">
    <property type="entry name" value="CNF1/YfiH-like putative cysteine hydrolases"/>
    <property type="match status" value="1"/>
</dbReference>
<evidence type="ECO:0000256" key="6">
    <source>
        <dbReference type="ARBA" id="ARBA00022833"/>
    </source>
</evidence>
<comment type="catalytic activity">
    <reaction evidence="7">
        <text>adenosine + H2O + H(+) = inosine + NH4(+)</text>
        <dbReference type="Rhea" id="RHEA:24408"/>
        <dbReference type="ChEBI" id="CHEBI:15377"/>
        <dbReference type="ChEBI" id="CHEBI:15378"/>
        <dbReference type="ChEBI" id="CHEBI:16335"/>
        <dbReference type="ChEBI" id="CHEBI:17596"/>
        <dbReference type="ChEBI" id="CHEBI:28938"/>
        <dbReference type="EC" id="3.5.4.4"/>
    </reaction>
    <physiologicalReaction direction="left-to-right" evidence="7">
        <dbReference type="Rhea" id="RHEA:24409"/>
    </physiologicalReaction>
</comment>
<keyword evidence="3 11" id="KW-0808">Transferase</keyword>
<comment type="catalytic activity">
    <reaction evidence="8">
        <text>adenosine + phosphate = alpha-D-ribose 1-phosphate + adenine</text>
        <dbReference type="Rhea" id="RHEA:27642"/>
        <dbReference type="ChEBI" id="CHEBI:16335"/>
        <dbReference type="ChEBI" id="CHEBI:16708"/>
        <dbReference type="ChEBI" id="CHEBI:43474"/>
        <dbReference type="ChEBI" id="CHEBI:57720"/>
        <dbReference type="EC" id="2.4.2.1"/>
    </reaction>
    <physiologicalReaction direction="left-to-right" evidence="8">
        <dbReference type="Rhea" id="RHEA:27643"/>
    </physiologicalReaction>
</comment>
<dbReference type="NCBIfam" id="TIGR00726">
    <property type="entry name" value="peptidoglycan editing factor PgeF"/>
    <property type="match status" value="1"/>
</dbReference>
<evidence type="ECO:0000256" key="2">
    <source>
        <dbReference type="ARBA" id="ARBA00007353"/>
    </source>
</evidence>
<dbReference type="Proteomes" id="UP001596215">
    <property type="component" value="Unassembled WGS sequence"/>
</dbReference>
<protein>
    <recommendedName>
        <fullName evidence="10">Purine nucleoside phosphorylase</fullName>
    </recommendedName>
</protein>
<comment type="caution">
    <text evidence="11">The sequence shown here is derived from an EMBL/GenBank/DDBJ whole genome shotgun (WGS) entry which is preliminary data.</text>
</comment>
<comment type="catalytic activity">
    <reaction evidence="9">
        <text>S-methyl-5'-thioadenosine + phosphate = 5-(methylsulfanyl)-alpha-D-ribose 1-phosphate + adenine</text>
        <dbReference type="Rhea" id="RHEA:11852"/>
        <dbReference type="ChEBI" id="CHEBI:16708"/>
        <dbReference type="ChEBI" id="CHEBI:17509"/>
        <dbReference type="ChEBI" id="CHEBI:43474"/>
        <dbReference type="ChEBI" id="CHEBI:58533"/>
        <dbReference type="EC" id="2.4.2.28"/>
    </reaction>
    <physiologicalReaction direction="left-to-right" evidence="9">
        <dbReference type="Rhea" id="RHEA:11853"/>
    </physiologicalReaction>
</comment>
<keyword evidence="12" id="KW-1185">Reference proteome</keyword>
<dbReference type="Pfam" id="PF02578">
    <property type="entry name" value="Cu-oxidase_4"/>
    <property type="match status" value="1"/>
</dbReference>
<name>A0ABW1VUE7_9GAMM</name>
<evidence type="ECO:0000256" key="5">
    <source>
        <dbReference type="ARBA" id="ARBA00022801"/>
    </source>
</evidence>
<evidence type="ECO:0000256" key="1">
    <source>
        <dbReference type="ARBA" id="ARBA00000553"/>
    </source>
</evidence>
<evidence type="ECO:0000313" key="11">
    <source>
        <dbReference type="EMBL" id="MFC6363623.1"/>
    </source>
</evidence>
<evidence type="ECO:0000256" key="9">
    <source>
        <dbReference type="ARBA" id="ARBA00049893"/>
    </source>
</evidence>
<accession>A0ABW1VUE7</accession>
<dbReference type="GO" id="GO:0004731">
    <property type="term" value="F:purine-nucleoside phosphorylase activity"/>
    <property type="evidence" value="ECO:0007669"/>
    <property type="project" value="UniProtKB-EC"/>
</dbReference>
<comment type="similarity">
    <text evidence="2 10">Belongs to the purine nucleoside phosphorylase YfiH/LACC1 family.</text>
</comment>
<dbReference type="InterPro" id="IPR011324">
    <property type="entry name" value="Cytotoxic_necrot_fac-like_cat"/>
</dbReference>
<evidence type="ECO:0000256" key="3">
    <source>
        <dbReference type="ARBA" id="ARBA00022679"/>
    </source>
</evidence>
<proteinExistence type="inferred from homology"/>
<sequence>MSSLIIPDWPAPANVRAYSTTRTGGFSQGPWSSFNLGAHVADDPQHVESNRRQLCQIAGLPAMPVWLTQVHGSRVVSLPAGPEESMTADACRTTVAGQVCAVMTADCLPVIFCSRDGRQVAAAHAGWRGLCDGVLEKTVDGFDCPPSEILAWMGPAISQQAFEVGPEVRDAFVTVDKAAGQAFRPRNHKFMADLWLLATQRLNRAGVTAVSGGGRCTYQQSEDFFSYRRESITGRMATLVWLI</sequence>
<organism evidence="11 12">
    <name type="scientific">Tatumella punctata</name>
    <dbReference type="NCBI Taxonomy" id="399969"/>
    <lineage>
        <taxon>Bacteria</taxon>
        <taxon>Pseudomonadati</taxon>
        <taxon>Pseudomonadota</taxon>
        <taxon>Gammaproteobacteria</taxon>
        <taxon>Enterobacterales</taxon>
        <taxon>Erwiniaceae</taxon>
        <taxon>Tatumella</taxon>
    </lineage>
</organism>
<dbReference type="RefSeq" id="WP_212711996.1">
    <property type="nucleotide sequence ID" value="NZ_BAAAFW010000085.1"/>
</dbReference>
<dbReference type="InterPro" id="IPR003730">
    <property type="entry name" value="Cu_polyphenol_OxRdtase"/>
</dbReference>
<dbReference type="NCBIfam" id="NF007998">
    <property type="entry name" value="PRK10723.1"/>
    <property type="match status" value="1"/>
</dbReference>
<comment type="catalytic activity">
    <reaction evidence="1">
        <text>inosine + phosphate = alpha-D-ribose 1-phosphate + hypoxanthine</text>
        <dbReference type="Rhea" id="RHEA:27646"/>
        <dbReference type="ChEBI" id="CHEBI:17368"/>
        <dbReference type="ChEBI" id="CHEBI:17596"/>
        <dbReference type="ChEBI" id="CHEBI:43474"/>
        <dbReference type="ChEBI" id="CHEBI:57720"/>
        <dbReference type="EC" id="2.4.2.1"/>
    </reaction>
    <physiologicalReaction direction="left-to-right" evidence="1">
        <dbReference type="Rhea" id="RHEA:27647"/>
    </physiologicalReaction>
</comment>
<reference evidence="12" key="1">
    <citation type="journal article" date="2019" name="Int. J. Syst. Evol. Microbiol.">
        <title>The Global Catalogue of Microorganisms (GCM) 10K type strain sequencing project: providing services to taxonomists for standard genome sequencing and annotation.</title>
        <authorList>
            <consortium name="The Broad Institute Genomics Platform"/>
            <consortium name="The Broad Institute Genome Sequencing Center for Infectious Disease"/>
            <person name="Wu L."/>
            <person name="Ma J."/>
        </authorList>
    </citation>
    <scope>NUCLEOTIDE SEQUENCE [LARGE SCALE GENOMIC DNA]</scope>
    <source>
        <strain evidence="12">CGMCC 4.1530</strain>
    </source>
</reference>
<dbReference type="PANTHER" id="PTHR30616">
    <property type="entry name" value="UNCHARACTERIZED PROTEIN YFIH"/>
    <property type="match status" value="1"/>
</dbReference>
<keyword evidence="6" id="KW-0862">Zinc</keyword>
<dbReference type="PANTHER" id="PTHR30616:SF2">
    <property type="entry name" value="PURINE NUCLEOSIDE PHOSPHORYLASE LACC1"/>
    <property type="match status" value="1"/>
</dbReference>
<keyword evidence="11" id="KW-0328">Glycosyltransferase</keyword>
<dbReference type="InterPro" id="IPR038371">
    <property type="entry name" value="Cu_polyphenol_OxRdtase_sf"/>
</dbReference>
<dbReference type="EMBL" id="JBHSUC010000041">
    <property type="protein sequence ID" value="MFC6363623.1"/>
    <property type="molecule type" value="Genomic_DNA"/>
</dbReference>
<evidence type="ECO:0000256" key="7">
    <source>
        <dbReference type="ARBA" id="ARBA00047989"/>
    </source>
</evidence>
<evidence type="ECO:0000256" key="8">
    <source>
        <dbReference type="ARBA" id="ARBA00048968"/>
    </source>
</evidence>
<evidence type="ECO:0000313" key="12">
    <source>
        <dbReference type="Proteomes" id="UP001596215"/>
    </source>
</evidence>
<dbReference type="Gene3D" id="3.60.140.10">
    <property type="entry name" value="CNF1/YfiH-like putative cysteine hydrolases"/>
    <property type="match status" value="1"/>
</dbReference>
<evidence type="ECO:0000256" key="4">
    <source>
        <dbReference type="ARBA" id="ARBA00022723"/>
    </source>
</evidence>
<keyword evidence="4" id="KW-0479">Metal-binding</keyword>
<keyword evidence="5" id="KW-0378">Hydrolase</keyword>